<dbReference type="InterPro" id="IPR015421">
    <property type="entry name" value="PyrdxlP-dep_Trfase_major"/>
</dbReference>
<evidence type="ECO:0000259" key="10">
    <source>
        <dbReference type="Pfam" id="PF00155"/>
    </source>
</evidence>
<accession>Q8DGP9</accession>
<keyword evidence="5" id="KW-0169">Cobalamin biosynthesis</keyword>
<comment type="catalytic activity">
    <reaction evidence="9">
        <text>O-phospho-L-threonine + H(+) = (R)-1-aminopropan-2-yl phosphate + CO2</text>
        <dbReference type="Rhea" id="RHEA:11492"/>
        <dbReference type="ChEBI" id="CHEBI:15378"/>
        <dbReference type="ChEBI" id="CHEBI:16526"/>
        <dbReference type="ChEBI" id="CHEBI:58563"/>
        <dbReference type="ChEBI" id="CHEBI:58675"/>
        <dbReference type="EC" id="4.1.1.81"/>
    </reaction>
</comment>
<dbReference type="EnsemblBacteria" id="BAC09818">
    <property type="protein sequence ID" value="BAC09818"/>
    <property type="gene ID" value="BAC09818"/>
</dbReference>
<dbReference type="GO" id="GO:0030170">
    <property type="term" value="F:pyridoxal phosphate binding"/>
    <property type="evidence" value="ECO:0007669"/>
    <property type="project" value="InterPro"/>
</dbReference>
<dbReference type="UniPathway" id="UPA00148"/>
<dbReference type="InterPro" id="IPR004839">
    <property type="entry name" value="Aminotransferase_I/II_large"/>
</dbReference>
<evidence type="ECO:0000256" key="5">
    <source>
        <dbReference type="ARBA" id="ARBA00022573"/>
    </source>
</evidence>
<dbReference type="AlphaFoldDB" id="Q8DGP9"/>
<dbReference type="eggNOG" id="COG0079">
    <property type="taxonomic scope" value="Bacteria"/>
</dbReference>
<dbReference type="RefSeq" id="WP_011058099.1">
    <property type="nucleotide sequence ID" value="NC_004113.1"/>
</dbReference>
<evidence type="ECO:0000256" key="4">
    <source>
        <dbReference type="ARBA" id="ARBA00012285"/>
    </source>
</evidence>
<dbReference type="Gene3D" id="3.40.640.10">
    <property type="entry name" value="Type I PLP-dependent aspartate aminotransferase-like (Major domain)"/>
    <property type="match status" value="1"/>
</dbReference>
<dbReference type="PATRIC" id="fig|197221.4.peg.2375"/>
<comment type="pathway">
    <text evidence="3">Cofactor biosynthesis; adenosylcobalamin biosynthesis.</text>
</comment>
<dbReference type="EC" id="4.1.1.81" evidence="4"/>
<comment type="cofactor">
    <cofactor evidence="1">
        <name>pyridoxal 5'-phosphate</name>
        <dbReference type="ChEBI" id="CHEBI:597326"/>
    </cofactor>
</comment>
<dbReference type="PROSITE" id="PS00105">
    <property type="entry name" value="AA_TRANSFER_CLASS_1"/>
    <property type="match status" value="1"/>
</dbReference>
<evidence type="ECO:0000313" key="12">
    <source>
        <dbReference type="Proteomes" id="UP000000440"/>
    </source>
</evidence>
<dbReference type="GO" id="GO:0048472">
    <property type="term" value="F:threonine-phosphate decarboxylase activity"/>
    <property type="evidence" value="ECO:0007669"/>
    <property type="project" value="UniProtKB-EC"/>
</dbReference>
<organism evidence="11 12">
    <name type="scientific">Thermosynechococcus vestitus (strain NIES-2133 / IAM M-273 / BP-1)</name>
    <dbReference type="NCBI Taxonomy" id="197221"/>
    <lineage>
        <taxon>Bacteria</taxon>
        <taxon>Bacillati</taxon>
        <taxon>Cyanobacteriota</taxon>
        <taxon>Cyanophyceae</taxon>
        <taxon>Acaryochloridales</taxon>
        <taxon>Thermosynechococcaceae</taxon>
        <taxon>Thermosynechococcus</taxon>
    </lineage>
</organism>
<dbReference type="NCBIfam" id="TIGR01140">
    <property type="entry name" value="L_thr_O3P_dcar"/>
    <property type="match status" value="1"/>
</dbReference>
<dbReference type="EMBL" id="BA000039">
    <property type="protein sequence ID" value="BAC09818.1"/>
    <property type="molecule type" value="Genomic_DNA"/>
</dbReference>
<dbReference type="Proteomes" id="UP000000440">
    <property type="component" value="Chromosome"/>
</dbReference>
<evidence type="ECO:0000313" key="11">
    <source>
        <dbReference type="EMBL" id="BAC09818.1"/>
    </source>
</evidence>
<evidence type="ECO:0000256" key="9">
    <source>
        <dbReference type="ARBA" id="ARBA00048531"/>
    </source>
</evidence>
<keyword evidence="7" id="KW-0456">Lyase</keyword>
<dbReference type="STRING" id="197221.gene:10748883"/>
<dbReference type="Gene3D" id="3.90.1150.10">
    <property type="entry name" value="Aspartate Aminotransferase, domain 1"/>
    <property type="match status" value="1"/>
</dbReference>
<proteinExistence type="predicted"/>
<sequence>MHPPRHGGNLAWAAAIARCTPNEILDFSASLNPWGPPKSVIAALQASLATIRDYPDPDCRPLVEALTTLHRLPKDYFLVGNGAAELLTWVGRECGQRQRVFVVVPAFADYRRAVAAFDSTVVPLPLPQVQNNFSEVLPKLTPADAIIVNNPHNPSGHLWSRHHLQPLLETGALVVLDEAFMDFLPPAANESLIAAVPEYPNLIVVRSLTKFYGLAGLRLGYAVSSPERWQRWRAWRDPWSVNNLAIIAGVTALGDRPFQEHTWQWLPPTRQAFAAALNTLPELKVVTKSKANFLLIQASGSILSVQTYLLQQHRILIRDCCSFPELGASYFRVAVRRDSENQRLLEALRAYYQRP</sequence>
<dbReference type="InterPro" id="IPR004838">
    <property type="entry name" value="NHTrfase_class1_PyrdxlP-BS"/>
</dbReference>
<dbReference type="KEGG" id="tel:tll2266"/>
<evidence type="ECO:0000256" key="1">
    <source>
        <dbReference type="ARBA" id="ARBA00001933"/>
    </source>
</evidence>
<evidence type="ECO:0000256" key="7">
    <source>
        <dbReference type="ARBA" id="ARBA00023239"/>
    </source>
</evidence>
<dbReference type="InterPro" id="IPR015422">
    <property type="entry name" value="PyrdxlP-dep_Trfase_small"/>
</dbReference>
<dbReference type="InterPro" id="IPR015424">
    <property type="entry name" value="PyrdxlP-dep_Trfase"/>
</dbReference>
<keyword evidence="12" id="KW-1185">Reference proteome</keyword>
<evidence type="ECO:0000256" key="8">
    <source>
        <dbReference type="ARBA" id="ARBA00029996"/>
    </source>
</evidence>
<feature type="domain" description="Aminotransferase class I/classII large" evidence="10">
    <location>
        <begin position="23"/>
        <end position="348"/>
    </location>
</feature>
<reference evidence="11 12" key="1">
    <citation type="journal article" date="2002" name="DNA Res.">
        <title>Complete genome structure of the thermophilic cyanobacterium Thermosynechococcus elongatus BP-1.</title>
        <authorList>
            <person name="Nakamura Y."/>
            <person name="Kaneko T."/>
            <person name="Sato S."/>
            <person name="Ikeuchi M."/>
            <person name="Katoh H."/>
            <person name="Sasamoto S."/>
            <person name="Watanabe A."/>
            <person name="Iriguchi M."/>
            <person name="Kawashima K."/>
            <person name="Kimura T."/>
            <person name="Kishida Y."/>
            <person name="Kiyokawa C."/>
            <person name="Kohara M."/>
            <person name="Matsumoto M."/>
            <person name="Matsuno A."/>
            <person name="Nakazaki N."/>
            <person name="Shimpo S."/>
            <person name="Sugimoto M."/>
            <person name="Takeuchi C."/>
            <person name="Yamada M."/>
            <person name="Tabata S."/>
        </authorList>
    </citation>
    <scope>NUCLEOTIDE SEQUENCE [LARGE SCALE GENOMIC DNA]</scope>
    <source>
        <strain evidence="12">IAM M-273 / NIES-2133 / BP-1</strain>
    </source>
</reference>
<comment type="function">
    <text evidence="2">Decarboxylates L-threonine-O-3-phosphate to yield (R)-1-amino-2-propanol O-2-phosphate, the precursor for the linkage between the nucleotide loop and the corrin ring in cobalamin.</text>
</comment>
<evidence type="ECO:0000256" key="6">
    <source>
        <dbReference type="ARBA" id="ARBA00022898"/>
    </source>
</evidence>
<dbReference type="SUPFAM" id="SSF53383">
    <property type="entry name" value="PLP-dependent transferases"/>
    <property type="match status" value="1"/>
</dbReference>
<protein>
    <recommendedName>
        <fullName evidence="4">threonine-phosphate decarboxylase</fullName>
        <ecNumber evidence="4">4.1.1.81</ecNumber>
    </recommendedName>
    <alternativeName>
        <fullName evidence="8">L-threonine-O-3-phosphate decarboxylase</fullName>
    </alternativeName>
</protein>
<gene>
    <name evidence="11" type="ordered locus">tll2266</name>
</gene>
<evidence type="ECO:0000256" key="2">
    <source>
        <dbReference type="ARBA" id="ARBA00003444"/>
    </source>
</evidence>
<dbReference type="Pfam" id="PF00155">
    <property type="entry name" value="Aminotran_1_2"/>
    <property type="match status" value="1"/>
</dbReference>
<dbReference type="PANTHER" id="PTHR42885:SF1">
    <property type="entry name" value="THREONINE-PHOSPHATE DECARBOXYLASE"/>
    <property type="match status" value="1"/>
</dbReference>
<dbReference type="InterPro" id="IPR005860">
    <property type="entry name" value="CobD"/>
</dbReference>
<evidence type="ECO:0000256" key="3">
    <source>
        <dbReference type="ARBA" id="ARBA00004953"/>
    </source>
</evidence>
<dbReference type="GO" id="GO:0009236">
    <property type="term" value="P:cobalamin biosynthetic process"/>
    <property type="evidence" value="ECO:0007669"/>
    <property type="project" value="UniProtKB-UniPathway"/>
</dbReference>
<keyword evidence="6" id="KW-0663">Pyridoxal phosphate</keyword>
<dbReference type="CDD" id="cd00609">
    <property type="entry name" value="AAT_like"/>
    <property type="match status" value="1"/>
</dbReference>
<dbReference type="PANTHER" id="PTHR42885">
    <property type="entry name" value="HISTIDINOL-PHOSPHATE AMINOTRANSFERASE-RELATED"/>
    <property type="match status" value="1"/>
</dbReference>
<name>Q8DGP9_THEVB</name>